<evidence type="ECO:0000256" key="5">
    <source>
        <dbReference type="ARBA" id="ARBA00023136"/>
    </source>
</evidence>
<dbReference type="InterPro" id="IPR050448">
    <property type="entry name" value="OpgB/LTA_synthase_biosynth"/>
</dbReference>
<accession>A0A1L3GNS7</accession>
<evidence type="ECO:0000256" key="1">
    <source>
        <dbReference type="ARBA" id="ARBA00004651"/>
    </source>
</evidence>
<feature type="binding site" evidence="7">
    <location>
        <position position="466"/>
    </location>
    <ligand>
        <name>substrate</name>
    </ligand>
</feature>
<feature type="transmembrane region" description="Helical" evidence="9">
    <location>
        <begin position="75"/>
        <end position="96"/>
    </location>
</feature>
<dbReference type="InterPro" id="IPR012160">
    <property type="entry name" value="LtaS-like"/>
</dbReference>
<dbReference type="OrthoDB" id="9760224at2"/>
<feature type="domain" description="Sulfatase N-terminal" evidence="10">
    <location>
        <begin position="304"/>
        <end position="571"/>
    </location>
</feature>
<dbReference type="AlphaFoldDB" id="A0A1L3GNS7"/>
<feature type="transmembrane region" description="Helical" evidence="9">
    <location>
        <begin position="34"/>
        <end position="55"/>
    </location>
</feature>
<keyword evidence="12" id="KW-1185">Reference proteome</keyword>
<evidence type="ECO:0000256" key="7">
    <source>
        <dbReference type="PIRSR" id="PIRSR005091-2"/>
    </source>
</evidence>
<keyword evidence="5 9" id="KW-0472">Membrane</keyword>
<evidence type="ECO:0000313" key="12">
    <source>
        <dbReference type="Proteomes" id="UP000182517"/>
    </source>
</evidence>
<keyword evidence="3 9" id="KW-0812">Transmembrane</keyword>
<reference evidence="11 12" key="1">
    <citation type="journal article" date="2017" name="Genome Announc.">
        <title>Complete Genome Sequences of Two Acetylene-Fermenting Pelobacter acetylenicus Strains.</title>
        <authorList>
            <person name="Sutton J.M."/>
            <person name="Baesman S.M."/>
            <person name="Fierst J.L."/>
            <person name="Poret-Peterson A.T."/>
            <person name="Oremland R.S."/>
            <person name="Dunlap D.S."/>
            <person name="Akob D.M."/>
        </authorList>
    </citation>
    <scope>NUCLEOTIDE SEQUENCE [LARGE SCALE GENOMIC DNA]</scope>
    <source>
        <strain evidence="11 12">SFB93</strain>
    </source>
</reference>
<gene>
    <name evidence="11" type="ORF">A7E78_06815</name>
</gene>
<dbReference type="InterPro" id="IPR000917">
    <property type="entry name" value="Sulfatase_N"/>
</dbReference>
<evidence type="ECO:0000256" key="4">
    <source>
        <dbReference type="ARBA" id="ARBA00022989"/>
    </source>
</evidence>
<protein>
    <recommendedName>
        <fullName evidence="10">Sulfatase N-terminal domain-containing protein</fullName>
    </recommendedName>
</protein>
<sequence>MSKVSLFEKRPKQVTRYFARIAKAAGPLLPLLKFFALATLLLSLTRFGLVLWQWPRVAAVDGLWRVLGFGIRMDMILICYLLIPLVLGLFLFPVRLNSKSIWQKFSSVWLSFWIVFLVFMETATPPFILQYDLRPNRIFIEYLNHPREVALTIWGGFRAQLLVALILTTAMIFVVRWIFRAPVKPVPQWSIWKRLVVCPLVLCILFIGGRNSFDHRPANPSTAAFSSDHLVNELCLNSAYSVLYSIYRLKDEKNTGKIYPRMKKEEIVQRMRREMMLPSAAFVSEEVPTLHQQKASSVRQKPMNLVIILEESLGAQYVESLGGKPFTPELDELAKQGLWFKQLYATGTRSIRGIEAITTGFLPSSARGVIKLGLAQQGFFTIARILKEAGYRSEFIYGGESHFDNMRGFLLANGFDRVIDENDYDDPDFRGTWGVSDGDLFRRADKEFSRHGDNPFFALVFTSSNHSPYDIPENPVANSTAKRGTVADAIKYADYALGEFFRKARASDYWDNTLFLVVADHDDVVKGPSLIPIEHFHIPGLILGGTIKPGKFDKIASQADLAPTLLSLMGIDSEHPMPGYDLLQLPEEFPGRAIMQYGSTHAYMRGDQVVVHAQNKPAQQFTFSSGNLIPIRQPDPELTKDALATALWPNVAYRKQQYTLGEHSLAAVRINDSDGLVAQLKPRDVTHLEKEELAGSRRPLHN</sequence>
<dbReference type="GO" id="GO:0046872">
    <property type="term" value="F:metal ion binding"/>
    <property type="evidence" value="ECO:0007669"/>
    <property type="project" value="UniProtKB-KW"/>
</dbReference>
<feature type="active site" evidence="6">
    <location>
        <position position="350"/>
    </location>
</feature>
<evidence type="ECO:0000256" key="6">
    <source>
        <dbReference type="PIRSR" id="PIRSR005091-1"/>
    </source>
</evidence>
<dbReference type="CDD" id="cd16015">
    <property type="entry name" value="LTA_synthase"/>
    <property type="match status" value="1"/>
</dbReference>
<dbReference type="Gene3D" id="3.30.1120.80">
    <property type="match status" value="1"/>
</dbReference>
<proteinExistence type="predicted"/>
<dbReference type="PANTHER" id="PTHR47371:SF3">
    <property type="entry name" value="PHOSPHOGLYCEROL TRANSFERASE I"/>
    <property type="match status" value="1"/>
</dbReference>
<dbReference type="Pfam" id="PF00884">
    <property type="entry name" value="Sulfatase"/>
    <property type="match status" value="1"/>
</dbReference>
<dbReference type="PANTHER" id="PTHR47371">
    <property type="entry name" value="LIPOTEICHOIC ACID SYNTHASE"/>
    <property type="match status" value="1"/>
</dbReference>
<feature type="transmembrane region" description="Helical" evidence="9">
    <location>
        <begin position="191"/>
        <end position="209"/>
    </location>
</feature>
<feature type="binding site" evidence="8">
    <location>
        <position position="311"/>
    </location>
    <ligand>
        <name>Mn(2+)</name>
        <dbReference type="ChEBI" id="CHEBI:29035"/>
    </ligand>
</feature>
<dbReference type="KEGG" id="pef:A7E78_06815"/>
<evidence type="ECO:0000256" key="2">
    <source>
        <dbReference type="ARBA" id="ARBA00022475"/>
    </source>
</evidence>
<feature type="transmembrane region" description="Helical" evidence="9">
    <location>
        <begin position="108"/>
        <end position="129"/>
    </location>
</feature>
<name>A0A1L3GNS7_9BACT</name>
<organism evidence="11 12">
    <name type="scientific">Syntrophotalea acetylenivorans</name>
    <dbReference type="NCBI Taxonomy" id="1842532"/>
    <lineage>
        <taxon>Bacteria</taxon>
        <taxon>Pseudomonadati</taxon>
        <taxon>Thermodesulfobacteriota</taxon>
        <taxon>Desulfuromonadia</taxon>
        <taxon>Desulfuromonadales</taxon>
        <taxon>Syntrophotaleaceae</taxon>
        <taxon>Syntrophotalea</taxon>
    </lineage>
</organism>
<keyword evidence="7" id="KW-0464">Manganese</keyword>
<dbReference type="SUPFAM" id="SSF53649">
    <property type="entry name" value="Alkaline phosphatase-like"/>
    <property type="match status" value="1"/>
</dbReference>
<feature type="binding site" evidence="8">
    <location>
        <position position="521"/>
    </location>
    <ligand>
        <name>Mn(2+)</name>
        <dbReference type="ChEBI" id="CHEBI:29035"/>
    </ligand>
</feature>
<dbReference type="RefSeq" id="WP_072283537.1">
    <property type="nucleotide sequence ID" value="NZ_CP015519.1"/>
</dbReference>
<keyword evidence="2" id="KW-1003">Cell membrane</keyword>
<evidence type="ECO:0000256" key="8">
    <source>
        <dbReference type="PIRSR" id="PIRSR005091-3"/>
    </source>
</evidence>
<evidence type="ECO:0000259" key="10">
    <source>
        <dbReference type="Pfam" id="PF00884"/>
    </source>
</evidence>
<dbReference type="PIRSF" id="PIRSF005091">
    <property type="entry name" value="Mmb_sulf_HI1246"/>
    <property type="match status" value="1"/>
</dbReference>
<dbReference type="GO" id="GO:0005886">
    <property type="term" value="C:plasma membrane"/>
    <property type="evidence" value="ECO:0007669"/>
    <property type="project" value="UniProtKB-SubCell"/>
</dbReference>
<dbReference type="STRING" id="1842532.A7E78_06815"/>
<dbReference type="InterPro" id="IPR017850">
    <property type="entry name" value="Alkaline_phosphatase_core_sf"/>
</dbReference>
<comment type="subcellular location">
    <subcellularLocation>
        <location evidence="1">Cell membrane</location>
        <topology evidence="1">Multi-pass membrane protein</topology>
    </subcellularLocation>
</comment>
<evidence type="ECO:0000256" key="9">
    <source>
        <dbReference type="SAM" id="Phobius"/>
    </source>
</evidence>
<keyword evidence="7" id="KW-0479">Metal-binding</keyword>
<keyword evidence="4 9" id="KW-1133">Transmembrane helix</keyword>
<dbReference type="Proteomes" id="UP000182517">
    <property type="component" value="Chromosome"/>
</dbReference>
<dbReference type="Gene3D" id="3.40.720.10">
    <property type="entry name" value="Alkaline Phosphatase, subunit A"/>
    <property type="match status" value="1"/>
</dbReference>
<evidence type="ECO:0000256" key="3">
    <source>
        <dbReference type="ARBA" id="ARBA00022692"/>
    </source>
</evidence>
<evidence type="ECO:0000313" key="11">
    <source>
        <dbReference type="EMBL" id="APG27572.1"/>
    </source>
</evidence>
<feature type="transmembrane region" description="Helical" evidence="9">
    <location>
        <begin position="159"/>
        <end position="179"/>
    </location>
</feature>
<dbReference type="EMBL" id="CP015519">
    <property type="protein sequence ID" value="APG27572.1"/>
    <property type="molecule type" value="Genomic_DNA"/>
</dbReference>
<feature type="binding site" evidence="8">
    <location>
        <position position="520"/>
    </location>
    <ligand>
        <name>Mn(2+)</name>
        <dbReference type="ChEBI" id="CHEBI:29035"/>
    </ligand>
</feature>